<sequence length="361" mass="38595">MTEDRDDLSRWATWRELHAQPEIWRGWAEEFAAHEVRDWIASLDAPEVWFCGAGTSAYIGDIVAAGLEGQGTRMRSVPTTDLVSRPHAYLPGPRPLVVNFGRSGGSPETLGALDALDVLAPEAPRLNVTCNDKGALARRKATGECGVVVLPEATHDQGFAMTSSFSTMLLTALTLFDADPPEDALPDLAEALEALLPRYAAVAAEAEPPGRIVFLGTGPMAFAAREAALKVMELTAGRVAALWDSTLGFRHGPKSFVDDSTRIVLFASRDPQASNYEADLIDELSGQYPHAGLASFGPGGDLDPKLDLPDVWQTPLAVALAQVLGVVWSDAIGLDVDDPFKGRGTLSRVVAGVTLYPVKRP</sequence>
<dbReference type="InterPro" id="IPR001347">
    <property type="entry name" value="SIS_dom"/>
</dbReference>
<dbReference type="InterPro" id="IPR046348">
    <property type="entry name" value="SIS_dom_sf"/>
</dbReference>
<dbReference type="OrthoDB" id="9810372at2"/>
<evidence type="ECO:0000313" key="4">
    <source>
        <dbReference type="Proteomes" id="UP000193900"/>
    </source>
</evidence>
<feature type="domain" description="SIS" evidence="2">
    <location>
        <begin position="36"/>
        <end position="194"/>
    </location>
</feature>
<reference evidence="3 4" key="1">
    <citation type="submission" date="2017-03" db="EMBL/GenBank/DDBJ databases">
        <authorList>
            <person name="Afonso C.L."/>
            <person name="Miller P.J."/>
            <person name="Scott M.A."/>
            <person name="Spackman E."/>
            <person name="Goraichik I."/>
            <person name="Dimitrov K.M."/>
            <person name="Suarez D.L."/>
            <person name="Swayne D.E."/>
        </authorList>
    </citation>
    <scope>NUCLEOTIDE SEQUENCE [LARGE SCALE GENOMIC DNA]</scope>
    <source>
        <strain evidence="3 4">CECT 7023</strain>
    </source>
</reference>
<dbReference type="GO" id="GO:0097367">
    <property type="term" value="F:carbohydrate derivative binding"/>
    <property type="evidence" value="ECO:0007669"/>
    <property type="project" value="InterPro"/>
</dbReference>
<name>A0A1Y5SXA7_9RHOB</name>
<dbReference type="Gene3D" id="3.40.50.10490">
    <property type="entry name" value="Glucose-6-phosphate isomerase like protein, domain 1"/>
    <property type="match status" value="2"/>
</dbReference>
<evidence type="ECO:0000256" key="1">
    <source>
        <dbReference type="ARBA" id="ARBA00022737"/>
    </source>
</evidence>
<dbReference type="CDD" id="cd05008">
    <property type="entry name" value="SIS_GlmS_GlmD_1"/>
    <property type="match status" value="1"/>
</dbReference>
<dbReference type="Proteomes" id="UP000193900">
    <property type="component" value="Unassembled WGS sequence"/>
</dbReference>
<feature type="domain" description="SIS" evidence="2">
    <location>
        <begin position="202"/>
        <end position="339"/>
    </location>
</feature>
<keyword evidence="1" id="KW-0677">Repeat</keyword>
<evidence type="ECO:0000259" key="2">
    <source>
        <dbReference type="PROSITE" id="PS51464"/>
    </source>
</evidence>
<organism evidence="3 4">
    <name type="scientific">Roseisalinus antarcticus</name>
    <dbReference type="NCBI Taxonomy" id="254357"/>
    <lineage>
        <taxon>Bacteria</taxon>
        <taxon>Pseudomonadati</taxon>
        <taxon>Pseudomonadota</taxon>
        <taxon>Alphaproteobacteria</taxon>
        <taxon>Rhodobacterales</taxon>
        <taxon>Roseobacteraceae</taxon>
        <taxon>Roseisalinus</taxon>
    </lineage>
</organism>
<dbReference type="InterPro" id="IPR035466">
    <property type="entry name" value="GlmS/AgaS_SIS"/>
</dbReference>
<dbReference type="EMBL" id="FWFZ01000009">
    <property type="protein sequence ID" value="SLN50024.1"/>
    <property type="molecule type" value="Genomic_DNA"/>
</dbReference>
<gene>
    <name evidence="3" type="primary">agaS</name>
    <name evidence="3" type="ORF">ROA7023_02157</name>
</gene>
<keyword evidence="3" id="KW-0413">Isomerase</keyword>
<dbReference type="EC" id="5.3.1.-" evidence="3"/>
<accession>A0A1Y5SXA7</accession>
<dbReference type="AlphaFoldDB" id="A0A1Y5SXA7"/>
<protein>
    <submittedName>
        <fullName evidence="3">Putative tagatose-6-phosphate ketose/aldose isomerase</fullName>
        <ecNumber evidence="3">5.3.1.-</ecNumber>
    </submittedName>
</protein>
<dbReference type="SUPFAM" id="SSF53697">
    <property type="entry name" value="SIS domain"/>
    <property type="match status" value="1"/>
</dbReference>
<proteinExistence type="predicted"/>
<keyword evidence="4" id="KW-1185">Reference proteome</keyword>
<dbReference type="GO" id="GO:1901135">
    <property type="term" value="P:carbohydrate derivative metabolic process"/>
    <property type="evidence" value="ECO:0007669"/>
    <property type="project" value="InterPro"/>
</dbReference>
<dbReference type="RefSeq" id="WP_085879023.1">
    <property type="nucleotide sequence ID" value="NZ_FWFZ01000009.1"/>
</dbReference>
<dbReference type="PROSITE" id="PS51464">
    <property type="entry name" value="SIS"/>
    <property type="match status" value="2"/>
</dbReference>
<evidence type="ECO:0000313" key="3">
    <source>
        <dbReference type="EMBL" id="SLN50024.1"/>
    </source>
</evidence>
<dbReference type="GO" id="GO:0016853">
    <property type="term" value="F:isomerase activity"/>
    <property type="evidence" value="ECO:0007669"/>
    <property type="project" value="UniProtKB-KW"/>
</dbReference>